<keyword evidence="14" id="KW-1185">Reference proteome</keyword>
<dbReference type="PANTHER" id="PTHR45703:SF1">
    <property type="entry name" value="DYNEINS HEAVY CHAIN"/>
    <property type="match status" value="1"/>
</dbReference>
<evidence type="ECO:0000256" key="8">
    <source>
        <dbReference type="ARBA" id="ARBA00023069"/>
    </source>
</evidence>
<keyword evidence="3" id="KW-0493">Microtubule</keyword>
<dbReference type="PANTHER" id="PTHR45703">
    <property type="entry name" value="DYNEIN HEAVY CHAIN"/>
    <property type="match status" value="1"/>
</dbReference>
<evidence type="ECO:0000256" key="5">
    <source>
        <dbReference type="ARBA" id="ARBA00022840"/>
    </source>
</evidence>
<evidence type="ECO:0000256" key="11">
    <source>
        <dbReference type="ARBA" id="ARBA00023273"/>
    </source>
</evidence>
<comment type="subcellular location">
    <subcellularLocation>
        <location evidence="1">Cytoplasm</location>
        <location evidence="1">Cytoskeleton</location>
        <location evidence="1">Cilium axoneme</location>
    </subcellularLocation>
</comment>
<keyword evidence="4" id="KW-0547">Nucleotide-binding</keyword>
<gene>
    <name evidence="13" type="ORF">K0M31_018018</name>
</gene>
<dbReference type="Proteomes" id="UP001177670">
    <property type="component" value="Unassembled WGS sequence"/>
</dbReference>
<accession>A0AA40FD94</accession>
<dbReference type="EMBL" id="JAHYIQ010000061">
    <property type="protein sequence ID" value="KAK1116857.1"/>
    <property type="molecule type" value="Genomic_DNA"/>
</dbReference>
<dbReference type="InterPro" id="IPR026983">
    <property type="entry name" value="DHC"/>
</dbReference>
<proteinExistence type="predicted"/>
<dbReference type="GO" id="GO:0051959">
    <property type="term" value="F:dynein light intermediate chain binding"/>
    <property type="evidence" value="ECO:0007669"/>
    <property type="project" value="InterPro"/>
</dbReference>
<evidence type="ECO:0000256" key="9">
    <source>
        <dbReference type="ARBA" id="ARBA00023175"/>
    </source>
</evidence>
<evidence type="ECO:0000256" key="6">
    <source>
        <dbReference type="ARBA" id="ARBA00023017"/>
    </source>
</evidence>
<evidence type="ECO:0000256" key="7">
    <source>
        <dbReference type="ARBA" id="ARBA00023054"/>
    </source>
</evidence>
<dbReference type="AlphaFoldDB" id="A0AA40FD94"/>
<dbReference type="Gene3D" id="1.20.140.100">
    <property type="entry name" value="Dynein heavy chain, N-terminal domain 2"/>
    <property type="match status" value="1"/>
</dbReference>
<comment type="caution">
    <text evidence="13">The sequence shown here is derived from an EMBL/GenBank/DDBJ whole genome shotgun (WGS) entry which is preliminary data.</text>
</comment>
<keyword evidence="9" id="KW-0505">Motor protein</keyword>
<evidence type="ECO:0000259" key="12">
    <source>
        <dbReference type="Pfam" id="PF08393"/>
    </source>
</evidence>
<dbReference type="Pfam" id="PF08393">
    <property type="entry name" value="DHC_N2"/>
    <property type="match status" value="1"/>
</dbReference>
<dbReference type="GO" id="GO:0005930">
    <property type="term" value="C:axoneme"/>
    <property type="evidence" value="ECO:0007669"/>
    <property type="project" value="UniProtKB-SubCell"/>
</dbReference>
<keyword evidence="5" id="KW-0067">ATP-binding</keyword>
<evidence type="ECO:0000256" key="10">
    <source>
        <dbReference type="ARBA" id="ARBA00023212"/>
    </source>
</evidence>
<dbReference type="GO" id="GO:0045505">
    <property type="term" value="F:dynein intermediate chain binding"/>
    <property type="evidence" value="ECO:0007669"/>
    <property type="project" value="InterPro"/>
</dbReference>
<evidence type="ECO:0000256" key="3">
    <source>
        <dbReference type="ARBA" id="ARBA00022701"/>
    </source>
</evidence>
<dbReference type="InterPro" id="IPR013602">
    <property type="entry name" value="Dynein_heavy_linker"/>
</dbReference>
<evidence type="ECO:0000256" key="1">
    <source>
        <dbReference type="ARBA" id="ARBA00004430"/>
    </source>
</evidence>
<protein>
    <recommendedName>
        <fullName evidence="12">Dynein heavy chain linker domain-containing protein</fullName>
    </recommendedName>
</protein>
<feature type="domain" description="Dynein heavy chain linker" evidence="12">
    <location>
        <begin position="1"/>
        <end position="126"/>
    </location>
</feature>
<dbReference type="FunFam" id="1.10.287.2620:FF:000002">
    <property type="entry name" value="Dynein heavy chain 2, axonemal"/>
    <property type="match status" value="1"/>
</dbReference>
<evidence type="ECO:0000313" key="14">
    <source>
        <dbReference type="Proteomes" id="UP001177670"/>
    </source>
</evidence>
<keyword evidence="10" id="KW-0206">Cytoskeleton</keyword>
<evidence type="ECO:0000256" key="4">
    <source>
        <dbReference type="ARBA" id="ARBA00022741"/>
    </source>
</evidence>
<keyword evidence="11" id="KW-0966">Cell projection</keyword>
<evidence type="ECO:0000256" key="2">
    <source>
        <dbReference type="ARBA" id="ARBA00022490"/>
    </source>
</evidence>
<dbReference type="GO" id="GO:0005874">
    <property type="term" value="C:microtubule"/>
    <property type="evidence" value="ECO:0007669"/>
    <property type="project" value="UniProtKB-KW"/>
</dbReference>
<evidence type="ECO:0000313" key="13">
    <source>
        <dbReference type="EMBL" id="KAK1116857.1"/>
    </source>
</evidence>
<dbReference type="InterPro" id="IPR042222">
    <property type="entry name" value="Dynein_2_N"/>
</dbReference>
<dbReference type="GO" id="GO:0007018">
    <property type="term" value="P:microtubule-based movement"/>
    <property type="evidence" value="ECO:0007669"/>
    <property type="project" value="InterPro"/>
</dbReference>
<organism evidence="13 14">
    <name type="scientific">Melipona bicolor</name>
    <dbReference type="NCBI Taxonomy" id="60889"/>
    <lineage>
        <taxon>Eukaryota</taxon>
        <taxon>Metazoa</taxon>
        <taxon>Ecdysozoa</taxon>
        <taxon>Arthropoda</taxon>
        <taxon>Hexapoda</taxon>
        <taxon>Insecta</taxon>
        <taxon>Pterygota</taxon>
        <taxon>Neoptera</taxon>
        <taxon>Endopterygota</taxon>
        <taxon>Hymenoptera</taxon>
        <taxon>Apocrita</taxon>
        <taxon>Aculeata</taxon>
        <taxon>Apoidea</taxon>
        <taxon>Anthophila</taxon>
        <taxon>Apidae</taxon>
        <taxon>Melipona</taxon>
    </lineage>
</organism>
<sequence>MPIIFTLGNPGLKDRHWAQISEIINVPIKVDPDLTLAKILDMNLGRYVSLFESISDNASKEATLEKAMDKMERDWADLYFTVNPFKDTGTYVIAGVDDIQLLLDDHIIRTVTIKNSPNIKPFETRIL</sequence>
<keyword evidence="7" id="KW-0175">Coiled coil</keyword>
<dbReference type="Gene3D" id="1.10.287.2620">
    <property type="match status" value="1"/>
</dbReference>
<reference evidence="13" key="1">
    <citation type="submission" date="2021-10" db="EMBL/GenBank/DDBJ databases">
        <title>Melipona bicolor Genome sequencing and assembly.</title>
        <authorList>
            <person name="Araujo N.S."/>
            <person name="Arias M.C."/>
        </authorList>
    </citation>
    <scope>NUCLEOTIDE SEQUENCE</scope>
    <source>
        <strain evidence="13">USP_2M_L1-L4_2017</strain>
        <tissue evidence="13">Whole body</tissue>
    </source>
</reference>
<keyword evidence="6" id="KW-0243">Dynein</keyword>
<keyword evidence="2" id="KW-0963">Cytoplasm</keyword>
<name>A0AA40FD94_9HYME</name>
<keyword evidence="8" id="KW-0969">Cilium</keyword>
<dbReference type="GO" id="GO:0005524">
    <property type="term" value="F:ATP binding"/>
    <property type="evidence" value="ECO:0007669"/>
    <property type="project" value="UniProtKB-KW"/>
</dbReference>
<dbReference type="GO" id="GO:0030286">
    <property type="term" value="C:dynein complex"/>
    <property type="evidence" value="ECO:0007669"/>
    <property type="project" value="UniProtKB-KW"/>
</dbReference>